<gene>
    <name evidence="3" type="primary">LOC102985267</name>
</gene>
<keyword evidence="2" id="KW-1185">Reference proteome</keyword>
<sequence>MLSRLGRADSGTGGARRPREPPEQELQRRREQRRRRHDAQQLQQLKHLESFYKNLLLDLSRRMRLSQKTVYQMSQAMNMPGNFWPTHQPKDFGCHWGKKSKSCSATLFPRPPHPAPPRPAGPALAFGTPTCSSSTSATGSLYGGAHDPRRPDLCNRAHLRCRWLRLQPLSGRPNRNLLPLPQAPPLAHSLPRMRPVRARRPGG</sequence>
<dbReference type="RefSeq" id="XP_028345710.1">
    <property type="nucleotide sequence ID" value="XM_028489909.2"/>
</dbReference>
<evidence type="ECO:0000313" key="3">
    <source>
        <dbReference type="RefSeq" id="XP_028345710.1"/>
    </source>
</evidence>
<organism evidence="2 3">
    <name type="scientific">Physeter macrocephalus</name>
    <name type="common">Sperm whale</name>
    <name type="synonym">Physeter catodon</name>
    <dbReference type="NCBI Taxonomy" id="9755"/>
    <lineage>
        <taxon>Eukaryota</taxon>
        <taxon>Metazoa</taxon>
        <taxon>Chordata</taxon>
        <taxon>Craniata</taxon>
        <taxon>Vertebrata</taxon>
        <taxon>Euteleostomi</taxon>
        <taxon>Mammalia</taxon>
        <taxon>Eutheria</taxon>
        <taxon>Laurasiatheria</taxon>
        <taxon>Artiodactyla</taxon>
        <taxon>Whippomorpha</taxon>
        <taxon>Cetacea</taxon>
        <taxon>Odontoceti</taxon>
        <taxon>Physeteridae</taxon>
        <taxon>Physeter</taxon>
    </lineage>
</organism>
<feature type="compositionally biased region" description="Low complexity" evidence="1">
    <location>
        <begin position="172"/>
        <end position="190"/>
    </location>
</feature>
<dbReference type="AlphaFoldDB" id="A0A455B9R5"/>
<name>A0A455B9R5_PHYMC</name>
<evidence type="ECO:0000313" key="2">
    <source>
        <dbReference type="Proteomes" id="UP000248484"/>
    </source>
</evidence>
<proteinExistence type="predicted"/>
<feature type="region of interest" description="Disordered" evidence="1">
    <location>
        <begin position="172"/>
        <end position="203"/>
    </location>
</feature>
<evidence type="ECO:0000256" key="1">
    <source>
        <dbReference type="SAM" id="MobiDB-lite"/>
    </source>
</evidence>
<accession>A0A455B9R5</accession>
<reference evidence="3" key="1">
    <citation type="submission" date="2025-08" db="UniProtKB">
        <authorList>
            <consortium name="RefSeq"/>
        </authorList>
    </citation>
    <scope>IDENTIFICATION</scope>
    <source>
        <tissue evidence="3">Muscle</tissue>
    </source>
</reference>
<dbReference type="InParanoid" id="A0A455B9R5"/>
<dbReference type="GeneID" id="102985267"/>
<feature type="compositionally biased region" description="Basic and acidic residues" evidence="1">
    <location>
        <begin position="17"/>
        <end position="29"/>
    </location>
</feature>
<protein>
    <submittedName>
        <fullName evidence="3">Uncharacterized protein isoform X1</fullName>
    </submittedName>
</protein>
<dbReference type="OrthoDB" id="9809504at2759"/>
<dbReference type="Proteomes" id="UP000248484">
    <property type="component" value="Chromosome 5"/>
</dbReference>
<feature type="compositionally biased region" description="Basic residues" evidence="1">
    <location>
        <begin position="194"/>
        <end position="203"/>
    </location>
</feature>
<feature type="region of interest" description="Disordered" evidence="1">
    <location>
        <begin position="1"/>
        <end position="37"/>
    </location>
</feature>